<dbReference type="AlphaFoldDB" id="A0A4Q2U513"/>
<evidence type="ECO:0000256" key="1">
    <source>
        <dbReference type="SAM" id="MobiDB-lite"/>
    </source>
</evidence>
<dbReference type="InterPro" id="IPR047675">
    <property type="entry name" value="Putative_zinc-bd"/>
</dbReference>
<evidence type="ECO:0000313" key="2">
    <source>
        <dbReference type="EMBL" id="RYC31492.1"/>
    </source>
</evidence>
<dbReference type="OrthoDB" id="7597230at2"/>
<dbReference type="EMBL" id="QYBB01000014">
    <property type="protein sequence ID" value="RYC31492.1"/>
    <property type="molecule type" value="Genomic_DNA"/>
</dbReference>
<comment type="caution">
    <text evidence="2">The sequence shown here is derived from an EMBL/GenBank/DDBJ whole genome shotgun (WGS) entry which is preliminary data.</text>
</comment>
<organism evidence="2 3">
    <name type="scientific">Lichenibacterium minor</name>
    <dbReference type="NCBI Taxonomy" id="2316528"/>
    <lineage>
        <taxon>Bacteria</taxon>
        <taxon>Pseudomonadati</taxon>
        <taxon>Pseudomonadota</taxon>
        <taxon>Alphaproteobacteria</taxon>
        <taxon>Hyphomicrobiales</taxon>
        <taxon>Lichenihabitantaceae</taxon>
        <taxon>Lichenibacterium</taxon>
    </lineage>
</organism>
<name>A0A4Q2U513_9HYPH</name>
<feature type="region of interest" description="Disordered" evidence="1">
    <location>
        <begin position="1"/>
        <end position="25"/>
    </location>
</feature>
<keyword evidence="3" id="KW-1185">Reference proteome</keyword>
<gene>
    <name evidence="2" type="ORF">D3273_13440</name>
</gene>
<sequence length="83" mass="8794">MAPRPGGICGAKTRQGGSCGQSAMPNGRCRFHGGLSTGPRTPEGLERLRAARTVHGSRGRKGRELRALVQALRAEARRVCEAV</sequence>
<dbReference type="RefSeq" id="WP_129227509.1">
    <property type="nucleotide sequence ID" value="NZ_QYBB01000014.1"/>
</dbReference>
<evidence type="ECO:0000313" key="3">
    <source>
        <dbReference type="Proteomes" id="UP000290759"/>
    </source>
</evidence>
<reference evidence="2 3" key="1">
    <citation type="submission" date="2018-12" db="EMBL/GenBank/DDBJ databases">
        <authorList>
            <person name="Grouzdev D.S."/>
            <person name="Krutkina M.S."/>
        </authorList>
    </citation>
    <scope>NUCLEOTIDE SEQUENCE [LARGE SCALE GENOMIC DNA]</scope>
    <source>
        <strain evidence="2 3">RmlP026</strain>
    </source>
</reference>
<reference evidence="2 3" key="2">
    <citation type="submission" date="2019-02" db="EMBL/GenBank/DDBJ databases">
        <title>'Lichenibacterium ramalinii' gen. nov. sp. nov., 'Lichenibacterium minor' gen. nov. sp. nov.</title>
        <authorList>
            <person name="Pankratov T."/>
        </authorList>
    </citation>
    <scope>NUCLEOTIDE SEQUENCE [LARGE SCALE GENOMIC DNA]</scope>
    <source>
        <strain evidence="2 3">RmlP026</strain>
    </source>
</reference>
<dbReference type="NCBIfam" id="NF041373">
    <property type="entry name" value="HGG_STG"/>
    <property type="match status" value="1"/>
</dbReference>
<protein>
    <submittedName>
        <fullName evidence="2">Uncharacterized protein</fullName>
    </submittedName>
</protein>
<accession>A0A4Q2U513</accession>
<dbReference type="Proteomes" id="UP000290759">
    <property type="component" value="Unassembled WGS sequence"/>
</dbReference>
<proteinExistence type="predicted"/>